<dbReference type="HOGENOM" id="CLU_979065_0_0_9"/>
<evidence type="ECO:0000313" key="2">
    <source>
        <dbReference type="Proteomes" id="UP000002892"/>
    </source>
</evidence>
<dbReference type="SUPFAM" id="SSF50974">
    <property type="entry name" value="Nitrous oxide reductase, N-terminal domain"/>
    <property type="match status" value="1"/>
</dbReference>
<dbReference type="PANTHER" id="PTHR47197">
    <property type="entry name" value="PROTEIN NIRF"/>
    <property type="match status" value="1"/>
</dbReference>
<dbReference type="EMBL" id="CP003639">
    <property type="protein sequence ID" value="AFM39691.1"/>
    <property type="molecule type" value="Genomic_DNA"/>
</dbReference>
<proteinExistence type="predicted"/>
<dbReference type="AlphaFoldDB" id="I4D1L7"/>
<dbReference type="PANTHER" id="PTHR47197:SF3">
    <property type="entry name" value="DIHYDRO-HEME D1 DEHYDROGENASE"/>
    <property type="match status" value="1"/>
</dbReference>
<reference evidence="1 2" key="1">
    <citation type="journal article" date="2012" name="J. Bacteriol.">
        <title>Complete genome sequences of Desulfosporosinus orientis DSM765T, Desulfosporosinus youngiae DSM17734T, Desulfosporosinus meridiei DSM13257T, and Desulfosporosinus acidiphilus DSM22704T.</title>
        <authorList>
            <person name="Pester M."/>
            <person name="Brambilla E."/>
            <person name="Alazard D."/>
            <person name="Rattei T."/>
            <person name="Weinmaier T."/>
            <person name="Han J."/>
            <person name="Lucas S."/>
            <person name="Lapidus A."/>
            <person name="Cheng J.F."/>
            <person name="Goodwin L."/>
            <person name="Pitluck S."/>
            <person name="Peters L."/>
            <person name="Ovchinnikova G."/>
            <person name="Teshima H."/>
            <person name="Detter J.C."/>
            <person name="Han C.S."/>
            <person name="Tapia R."/>
            <person name="Land M.L."/>
            <person name="Hauser L."/>
            <person name="Kyrpides N.C."/>
            <person name="Ivanova N.N."/>
            <person name="Pagani I."/>
            <person name="Huntmann M."/>
            <person name="Wei C.L."/>
            <person name="Davenport K.W."/>
            <person name="Daligault H."/>
            <person name="Chain P.S."/>
            <person name="Chen A."/>
            <person name="Mavromatis K."/>
            <person name="Markowitz V."/>
            <person name="Szeto E."/>
            <person name="Mikhailova N."/>
            <person name="Pati A."/>
            <person name="Wagner M."/>
            <person name="Woyke T."/>
            <person name="Ollivier B."/>
            <person name="Klenk H.P."/>
            <person name="Spring S."/>
            <person name="Loy A."/>
        </authorList>
    </citation>
    <scope>NUCLEOTIDE SEQUENCE [LARGE SCALE GENOMIC DNA]</scope>
    <source>
        <strain evidence="2">DSM 22704 / JCM 16185 / SJ4</strain>
    </source>
</reference>
<accession>I4D1L7</accession>
<evidence type="ECO:0000313" key="1">
    <source>
        <dbReference type="EMBL" id="AFM39691.1"/>
    </source>
</evidence>
<protein>
    <submittedName>
        <fullName evidence="1">YVTN family beta-propeller repeat protein</fullName>
    </submittedName>
</protein>
<dbReference type="NCBIfam" id="TIGR02276">
    <property type="entry name" value="beta_rpt_yvtn"/>
    <property type="match status" value="4"/>
</dbReference>
<dbReference type="KEGG" id="dai:Desaci_0629"/>
<organism evidence="1 2">
    <name type="scientific">Desulfosporosinus acidiphilus (strain DSM 22704 / JCM 16185 / SJ4)</name>
    <dbReference type="NCBI Taxonomy" id="646529"/>
    <lineage>
        <taxon>Bacteria</taxon>
        <taxon>Bacillati</taxon>
        <taxon>Bacillota</taxon>
        <taxon>Clostridia</taxon>
        <taxon>Eubacteriales</taxon>
        <taxon>Desulfitobacteriaceae</taxon>
        <taxon>Desulfosporosinus</taxon>
    </lineage>
</organism>
<dbReference type="Gene3D" id="2.130.10.10">
    <property type="entry name" value="YVTN repeat-like/Quinoprotein amine dehydrogenase"/>
    <property type="match status" value="1"/>
</dbReference>
<dbReference type="eggNOG" id="COG3391">
    <property type="taxonomic scope" value="Bacteria"/>
</dbReference>
<dbReference type="InterPro" id="IPR011045">
    <property type="entry name" value="N2O_reductase_N"/>
</dbReference>
<dbReference type="InterPro" id="IPR015943">
    <property type="entry name" value="WD40/YVTN_repeat-like_dom_sf"/>
</dbReference>
<name>I4D1L7_DESAJ</name>
<sequence length="284" mass="30328">MVKLSKGDGTMALLSTGFIKNLQASGERTSSTLAVKITNRDSVSTMIRVNGFYLTSTETKTEYVLDVLTLPPGGEVTNNYYAEFDAFQFQFLCNSEEVGISIWGKSPAGNLTEVYQVHLEQLFPMEVKEHIYVPNSNSNKVSIIDGGTNTLQGDVAVGLGPFGIGVNPLTNRIYVANFWSNNVSVIDGESQTVITKVAVNSNPLGVGVNPVTNRIYVTNRGSNNVSVIDGLANVVIDNIMVGASPEGITVNPTTNRIYVTNLGNKVSVINGNTNTVIATVEVGG</sequence>
<dbReference type="STRING" id="646529.Desaci_0629"/>
<dbReference type="Proteomes" id="UP000002892">
    <property type="component" value="Chromosome"/>
</dbReference>
<dbReference type="InterPro" id="IPR011964">
    <property type="entry name" value="YVTN_b-propeller_repeat"/>
</dbReference>
<gene>
    <name evidence="1" type="ordered locus">Desaci_0629</name>
</gene>
<keyword evidence="2" id="KW-1185">Reference proteome</keyword>
<dbReference type="InterPro" id="IPR051200">
    <property type="entry name" value="Host-pathogen_enzymatic-act"/>
</dbReference>